<organism evidence="1 2">
    <name type="scientific">Candidatus Erysipelatoclostridium merdavium</name>
    <dbReference type="NCBI Taxonomy" id="2838566"/>
    <lineage>
        <taxon>Bacteria</taxon>
        <taxon>Bacillati</taxon>
        <taxon>Bacillota</taxon>
        <taxon>Erysipelotrichia</taxon>
        <taxon>Erysipelotrichales</taxon>
        <taxon>Erysipelotrichales incertae sedis</taxon>
    </lineage>
</organism>
<dbReference type="InterPro" id="IPR036412">
    <property type="entry name" value="HAD-like_sf"/>
</dbReference>
<dbReference type="Proteomes" id="UP000886724">
    <property type="component" value="Unassembled WGS sequence"/>
</dbReference>
<dbReference type="NCBIfam" id="TIGR01509">
    <property type="entry name" value="HAD-SF-IA-v3"/>
    <property type="match status" value="1"/>
</dbReference>
<sequence length="220" mass="24954">MMSLKLVIFDMDGLMYDTEPIGMKCMLEAALQYGYEIDKEFALNSIGMNVNDHRKLVLEKFGPDYPYDKISLQSRKMRMDYLLENGITVKPGLKELISYLKQKNILIAIASSSKRETIDTYNKLANLDASLFDYIISGDKVEHSKPSPDIYLKVLEHLHINNEDALVLEDSRNGILAASNAKIKVICVPDLVKHGDDINKLLYKTVPSLNEVIDEVEKLL</sequence>
<dbReference type="SFLD" id="SFLDS00003">
    <property type="entry name" value="Haloacid_Dehalogenase"/>
    <property type="match status" value="1"/>
</dbReference>
<reference evidence="1" key="2">
    <citation type="submission" date="2021-04" db="EMBL/GenBank/DDBJ databases">
        <authorList>
            <person name="Gilroy R."/>
        </authorList>
    </citation>
    <scope>NUCLEOTIDE SEQUENCE</scope>
    <source>
        <strain evidence="1">ChiGjej1B1-14440</strain>
    </source>
</reference>
<reference evidence="1" key="1">
    <citation type="journal article" date="2021" name="PeerJ">
        <title>Extensive microbial diversity within the chicken gut microbiome revealed by metagenomics and culture.</title>
        <authorList>
            <person name="Gilroy R."/>
            <person name="Ravi A."/>
            <person name="Getino M."/>
            <person name="Pursley I."/>
            <person name="Horton D.L."/>
            <person name="Alikhan N.F."/>
            <person name="Baker D."/>
            <person name="Gharbi K."/>
            <person name="Hall N."/>
            <person name="Watson M."/>
            <person name="Adriaenssens E.M."/>
            <person name="Foster-Nyarko E."/>
            <person name="Jarju S."/>
            <person name="Secka A."/>
            <person name="Antonio M."/>
            <person name="Oren A."/>
            <person name="Chaudhuri R.R."/>
            <person name="La Ragione R."/>
            <person name="Hildebrand F."/>
            <person name="Pallen M.J."/>
        </authorList>
    </citation>
    <scope>NUCLEOTIDE SEQUENCE</scope>
    <source>
        <strain evidence="1">ChiGjej1B1-14440</strain>
    </source>
</reference>
<dbReference type="AlphaFoldDB" id="A0A9D1XK70"/>
<gene>
    <name evidence="1" type="ORF">H9980_03080</name>
</gene>
<proteinExistence type="predicted"/>
<dbReference type="Gene3D" id="1.10.150.240">
    <property type="entry name" value="Putative phosphatase, domain 2"/>
    <property type="match status" value="1"/>
</dbReference>
<protein>
    <submittedName>
        <fullName evidence="1">HAD family phosphatase</fullName>
    </submittedName>
</protein>
<name>A0A9D1XK70_9FIRM</name>
<evidence type="ECO:0000313" key="2">
    <source>
        <dbReference type="Proteomes" id="UP000886724"/>
    </source>
</evidence>
<dbReference type="PRINTS" id="PR00413">
    <property type="entry name" value="HADHALOGNASE"/>
</dbReference>
<comment type="caution">
    <text evidence="1">The sequence shown here is derived from an EMBL/GenBank/DDBJ whole genome shotgun (WGS) entry which is preliminary data.</text>
</comment>
<dbReference type="Pfam" id="PF13419">
    <property type="entry name" value="HAD_2"/>
    <property type="match status" value="1"/>
</dbReference>
<dbReference type="PANTHER" id="PTHR18901">
    <property type="entry name" value="2-DEOXYGLUCOSE-6-PHOSPHATE PHOSPHATASE 2"/>
    <property type="match status" value="1"/>
</dbReference>
<dbReference type="SFLD" id="SFLDG01129">
    <property type="entry name" value="C1.5:_HAD__Beta-PGM__Phosphata"/>
    <property type="match status" value="1"/>
</dbReference>
<dbReference type="InterPro" id="IPR041492">
    <property type="entry name" value="HAD_2"/>
</dbReference>
<dbReference type="Gene3D" id="3.40.50.1000">
    <property type="entry name" value="HAD superfamily/HAD-like"/>
    <property type="match status" value="1"/>
</dbReference>
<dbReference type="InterPro" id="IPR023198">
    <property type="entry name" value="PGP-like_dom2"/>
</dbReference>
<dbReference type="SUPFAM" id="SSF56784">
    <property type="entry name" value="HAD-like"/>
    <property type="match status" value="1"/>
</dbReference>
<dbReference type="PANTHER" id="PTHR18901:SF38">
    <property type="entry name" value="PSEUDOURIDINE-5'-PHOSPHATASE"/>
    <property type="match status" value="1"/>
</dbReference>
<dbReference type="InterPro" id="IPR023214">
    <property type="entry name" value="HAD_sf"/>
</dbReference>
<accession>A0A9D1XK70</accession>
<evidence type="ECO:0000313" key="1">
    <source>
        <dbReference type="EMBL" id="HIX80942.1"/>
    </source>
</evidence>
<dbReference type="InterPro" id="IPR006439">
    <property type="entry name" value="HAD-SF_hydro_IA"/>
</dbReference>
<dbReference type="EMBL" id="DXET01000076">
    <property type="protein sequence ID" value="HIX80942.1"/>
    <property type="molecule type" value="Genomic_DNA"/>
</dbReference>